<gene>
    <name evidence="1" type="primary">AVEN_226767_1</name>
    <name evidence="1" type="ORF">CEXT_298721</name>
</gene>
<comment type="caution">
    <text evidence="1">The sequence shown here is derived from an EMBL/GenBank/DDBJ whole genome shotgun (WGS) entry which is preliminary data.</text>
</comment>
<organism evidence="1 2">
    <name type="scientific">Caerostris extrusa</name>
    <name type="common">Bark spider</name>
    <name type="synonym">Caerostris bankana</name>
    <dbReference type="NCBI Taxonomy" id="172846"/>
    <lineage>
        <taxon>Eukaryota</taxon>
        <taxon>Metazoa</taxon>
        <taxon>Ecdysozoa</taxon>
        <taxon>Arthropoda</taxon>
        <taxon>Chelicerata</taxon>
        <taxon>Arachnida</taxon>
        <taxon>Araneae</taxon>
        <taxon>Araneomorphae</taxon>
        <taxon>Entelegynae</taxon>
        <taxon>Araneoidea</taxon>
        <taxon>Araneidae</taxon>
        <taxon>Caerostris</taxon>
    </lineage>
</organism>
<dbReference type="EMBL" id="BPLR01018462">
    <property type="protein sequence ID" value="GIY99807.1"/>
    <property type="molecule type" value="Genomic_DNA"/>
</dbReference>
<proteinExistence type="predicted"/>
<keyword evidence="2" id="KW-1185">Reference proteome</keyword>
<evidence type="ECO:0000313" key="1">
    <source>
        <dbReference type="EMBL" id="GIY99807.1"/>
    </source>
</evidence>
<sequence>MVYRNASDIGLGYLSVTTNRSEVVDFIPYSIEEENTFASSLPPILSPVSEYTYPFEKRKLLAAFSGKILTFVLEMWGYVSYGQLAHFRCDFIVLLRRMLLSSVSVPLRGKGIRTIKKLSEAVSDGKYKCFSSIVALCL</sequence>
<dbReference type="AlphaFoldDB" id="A0AAV4XXW7"/>
<evidence type="ECO:0000313" key="2">
    <source>
        <dbReference type="Proteomes" id="UP001054945"/>
    </source>
</evidence>
<protein>
    <submittedName>
        <fullName evidence="1">Lig_chan-Glu_bd domain-containing protein</fullName>
    </submittedName>
</protein>
<name>A0AAV4XXW7_CAEEX</name>
<accession>A0AAV4XXW7</accession>
<dbReference type="Proteomes" id="UP001054945">
    <property type="component" value="Unassembled WGS sequence"/>
</dbReference>
<reference evidence="1 2" key="1">
    <citation type="submission" date="2021-06" db="EMBL/GenBank/DDBJ databases">
        <title>Caerostris extrusa draft genome.</title>
        <authorList>
            <person name="Kono N."/>
            <person name="Arakawa K."/>
        </authorList>
    </citation>
    <scope>NUCLEOTIDE SEQUENCE [LARGE SCALE GENOMIC DNA]</scope>
</reference>